<name>A0A919X964_9BACI</name>
<dbReference type="RefSeq" id="WP_306345308.1">
    <property type="nucleotide sequence ID" value="NZ_BORP01000003.1"/>
</dbReference>
<sequence>MEINQSFYNLDIDKQKRIIEAALKEFAENGYEKASTNQIVKNAGIGKGMLFYYFNSKEDLYLFLINYCLDITMVEFFQRIDTNEPDFVERLKQIAEVKAKYHLKNPYVLNFLGSFILNEALEVPKAYRKRYEELLALSNLKLYENIDKTLFRKDVDTDKALKLIQWSIEGYQNELINQLKNQNLSTINFDPYWAEFYGYLEVLKTVYYQKEEGAK</sequence>
<proteinExistence type="predicted"/>
<dbReference type="PRINTS" id="PR00455">
    <property type="entry name" value="HTHTETR"/>
</dbReference>
<dbReference type="InterPro" id="IPR009057">
    <property type="entry name" value="Homeodomain-like_sf"/>
</dbReference>
<dbReference type="PANTHER" id="PTHR30328:SF54">
    <property type="entry name" value="HTH-TYPE TRANSCRIPTIONAL REPRESSOR SCO4008"/>
    <property type="match status" value="1"/>
</dbReference>
<dbReference type="InterPro" id="IPR023772">
    <property type="entry name" value="DNA-bd_HTH_TetR-type_CS"/>
</dbReference>
<protein>
    <submittedName>
        <fullName evidence="4">TetR family transcriptional regulator</fullName>
    </submittedName>
</protein>
<dbReference type="SUPFAM" id="SSF48498">
    <property type="entry name" value="Tetracyclin repressor-like, C-terminal domain"/>
    <property type="match status" value="1"/>
</dbReference>
<dbReference type="AlphaFoldDB" id="A0A919X964"/>
<dbReference type="PANTHER" id="PTHR30328">
    <property type="entry name" value="TRANSCRIPTIONAL REPRESSOR"/>
    <property type="match status" value="1"/>
</dbReference>
<evidence type="ECO:0000313" key="4">
    <source>
        <dbReference type="EMBL" id="GIO27344.1"/>
    </source>
</evidence>
<dbReference type="GO" id="GO:0003677">
    <property type="term" value="F:DNA binding"/>
    <property type="evidence" value="ECO:0007669"/>
    <property type="project" value="UniProtKB-UniRule"/>
</dbReference>
<dbReference type="InterPro" id="IPR050109">
    <property type="entry name" value="HTH-type_TetR-like_transc_reg"/>
</dbReference>
<dbReference type="EMBL" id="BORP01000003">
    <property type="protein sequence ID" value="GIO27344.1"/>
    <property type="molecule type" value="Genomic_DNA"/>
</dbReference>
<dbReference type="Gene3D" id="1.10.357.10">
    <property type="entry name" value="Tetracycline Repressor, domain 2"/>
    <property type="match status" value="1"/>
</dbReference>
<dbReference type="InterPro" id="IPR001647">
    <property type="entry name" value="HTH_TetR"/>
</dbReference>
<dbReference type="PROSITE" id="PS01081">
    <property type="entry name" value="HTH_TETR_1"/>
    <property type="match status" value="1"/>
</dbReference>
<evidence type="ECO:0000256" key="2">
    <source>
        <dbReference type="PROSITE-ProRule" id="PRU00335"/>
    </source>
</evidence>
<feature type="domain" description="HTH tetR-type" evidence="3">
    <location>
        <begin position="12"/>
        <end position="72"/>
    </location>
</feature>
<dbReference type="GO" id="GO:0006355">
    <property type="term" value="P:regulation of DNA-templated transcription"/>
    <property type="evidence" value="ECO:0007669"/>
    <property type="project" value="UniProtKB-ARBA"/>
</dbReference>
<dbReference type="SUPFAM" id="SSF46689">
    <property type="entry name" value="Homeodomain-like"/>
    <property type="match status" value="1"/>
</dbReference>
<feature type="DNA-binding region" description="H-T-H motif" evidence="2">
    <location>
        <begin position="35"/>
        <end position="54"/>
    </location>
</feature>
<evidence type="ECO:0000259" key="3">
    <source>
        <dbReference type="PROSITE" id="PS50977"/>
    </source>
</evidence>
<keyword evidence="5" id="KW-1185">Reference proteome</keyword>
<keyword evidence="1 2" id="KW-0238">DNA-binding</keyword>
<dbReference type="InterPro" id="IPR036271">
    <property type="entry name" value="Tet_transcr_reg_TetR-rel_C_sf"/>
</dbReference>
<accession>A0A919X964</accession>
<organism evidence="4 5">
    <name type="scientific">Ornithinibacillus bavariensis</name>
    <dbReference type="NCBI Taxonomy" id="545502"/>
    <lineage>
        <taxon>Bacteria</taxon>
        <taxon>Bacillati</taxon>
        <taxon>Bacillota</taxon>
        <taxon>Bacilli</taxon>
        <taxon>Bacillales</taxon>
        <taxon>Bacillaceae</taxon>
        <taxon>Ornithinibacillus</taxon>
    </lineage>
</organism>
<comment type="caution">
    <text evidence="4">The sequence shown here is derived from an EMBL/GenBank/DDBJ whole genome shotgun (WGS) entry which is preliminary data.</text>
</comment>
<evidence type="ECO:0000256" key="1">
    <source>
        <dbReference type="ARBA" id="ARBA00023125"/>
    </source>
</evidence>
<dbReference type="Pfam" id="PF00440">
    <property type="entry name" value="TetR_N"/>
    <property type="match status" value="1"/>
</dbReference>
<dbReference type="PROSITE" id="PS50977">
    <property type="entry name" value="HTH_TETR_2"/>
    <property type="match status" value="1"/>
</dbReference>
<gene>
    <name evidence="4" type="ORF">J43TS3_19550</name>
</gene>
<dbReference type="Proteomes" id="UP000676917">
    <property type="component" value="Unassembled WGS sequence"/>
</dbReference>
<dbReference type="Gene3D" id="1.10.10.60">
    <property type="entry name" value="Homeodomain-like"/>
    <property type="match status" value="1"/>
</dbReference>
<evidence type="ECO:0000313" key="5">
    <source>
        <dbReference type="Proteomes" id="UP000676917"/>
    </source>
</evidence>
<reference evidence="4" key="1">
    <citation type="submission" date="2021-03" db="EMBL/GenBank/DDBJ databases">
        <title>Antimicrobial resistance genes in bacteria isolated from Japanese honey, and their potential for conferring macrolide and lincosamide resistance in the American foulbrood pathogen Paenibacillus larvae.</title>
        <authorList>
            <person name="Okamoto M."/>
            <person name="Kumagai M."/>
            <person name="Kanamori H."/>
            <person name="Takamatsu D."/>
        </authorList>
    </citation>
    <scope>NUCLEOTIDE SEQUENCE</scope>
    <source>
        <strain evidence="4">J43TS3</strain>
    </source>
</reference>